<protein>
    <submittedName>
        <fullName evidence="3">DUF2993 domain-containing protein</fullName>
    </submittedName>
</protein>
<keyword evidence="2" id="KW-1133">Transmembrane helix</keyword>
<name>A0ABS5IQJ9_9MICO</name>
<sequence>MSDDNHTLPYPEPSKEHPTLVIPGGGAPQPEASASRAPRRPRWPWVVLIVVVVLAALVVAAEFIARAVLPGVVRSIVIEQLDLPADQQLDVETTGLLLPQLIGGRLDTLHLSTDSVTLEGITGAADVTATGVPLRGGDLGGADGTIRIDQDQFTSLLATSDLPVDSVELNEPNATLGGSFDVLGTAVPVSVTLTPGAVDGDLELTPVAASVGGIDIDLSRVGSSFGGVGESLTEPRRVCIADQLPAGLTLTGLQIVGDAVVIDVDVNGAIVTDESLQEKGTCPR</sequence>
<proteinExistence type="predicted"/>
<dbReference type="InterPro" id="IPR021373">
    <property type="entry name" value="DUF2993"/>
</dbReference>
<dbReference type="Pfam" id="PF11209">
    <property type="entry name" value="LmeA"/>
    <property type="match status" value="1"/>
</dbReference>
<gene>
    <name evidence="3" type="ORF">KE274_14110</name>
</gene>
<evidence type="ECO:0000313" key="4">
    <source>
        <dbReference type="Proteomes" id="UP000678243"/>
    </source>
</evidence>
<organism evidence="3 4">
    <name type="scientific">Microbacterium paraoxydans</name>
    <dbReference type="NCBI Taxonomy" id="199592"/>
    <lineage>
        <taxon>Bacteria</taxon>
        <taxon>Bacillati</taxon>
        <taxon>Actinomycetota</taxon>
        <taxon>Actinomycetes</taxon>
        <taxon>Micrococcales</taxon>
        <taxon>Microbacteriaceae</taxon>
        <taxon>Microbacterium</taxon>
    </lineage>
</organism>
<dbReference type="RefSeq" id="WP_211544763.1">
    <property type="nucleotide sequence ID" value="NZ_JAGTUK010000003.1"/>
</dbReference>
<reference evidence="3 4" key="1">
    <citation type="submission" date="2021-04" db="EMBL/GenBank/DDBJ databases">
        <title>Whole genome analysis of root endophytic bacterium Microbacterium paraoxydans ku-mp colonizing RP-bio226 rice variety.</title>
        <authorList>
            <person name="Ulaganathan K."/>
            <person name="Latha B."/>
        </authorList>
    </citation>
    <scope>NUCLEOTIDE SEQUENCE [LARGE SCALE GENOMIC DNA]</scope>
    <source>
        <strain evidence="4">ku-mp</strain>
    </source>
</reference>
<keyword evidence="4" id="KW-1185">Reference proteome</keyword>
<dbReference type="Proteomes" id="UP000678243">
    <property type="component" value="Unassembled WGS sequence"/>
</dbReference>
<comment type="caution">
    <text evidence="3">The sequence shown here is derived from an EMBL/GenBank/DDBJ whole genome shotgun (WGS) entry which is preliminary data.</text>
</comment>
<evidence type="ECO:0000256" key="1">
    <source>
        <dbReference type="SAM" id="MobiDB-lite"/>
    </source>
</evidence>
<evidence type="ECO:0000313" key="3">
    <source>
        <dbReference type="EMBL" id="MBS0025238.1"/>
    </source>
</evidence>
<dbReference type="EMBL" id="JAGTUK010000003">
    <property type="protein sequence ID" value="MBS0025238.1"/>
    <property type="molecule type" value="Genomic_DNA"/>
</dbReference>
<feature type="region of interest" description="Disordered" evidence="1">
    <location>
        <begin position="1"/>
        <end position="36"/>
    </location>
</feature>
<evidence type="ECO:0000256" key="2">
    <source>
        <dbReference type="SAM" id="Phobius"/>
    </source>
</evidence>
<accession>A0ABS5IQJ9</accession>
<keyword evidence="2" id="KW-0472">Membrane</keyword>
<feature type="transmembrane region" description="Helical" evidence="2">
    <location>
        <begin position="43"/>
        <end position="65"/>
    </location>
</feature>
<keyword evidence="2" id="KW-0812">Transmembrane</keyword>